<feature type="domain" description="Kri1-like C-terminal" evidence="3">
    <location>
        <begin position="494"/>
        <end position="582"/>
    </location>
</feature>
<dbReference type="Pfam" id="PF05178">
    <property type="entry name" value="Kri1"/>
    <property type="match status" value="1"/>
</dbReference>
<keyword evidence="5" id="KW-1185">Reference proteome</keyword>
<proteinExistence type="inferred from homology"/>
<dbReference type="GO" id="GO:0030686">
    <property type="term" value="C:90S preribosome"/>
    <property type="evidence" value="ECO:0007669"/>
    <property type="project" value="TreeGrafter"/>
</dbReference>
<evidence type="ECO:0000313" key="5">
    <source>
        <dbReference type="Proteomes" id="UP001412239"/>
    </source>
</evidence>
<protein>
    <recommendedName>
        <fullName evidence="3">Kri1-like C-terminal domain-containing protein</fullName>
    </recommendedName>
</protein>
<evidence type="ECO:0000256" key="1">
    <source>
        <dbReference type="ARBA" id="ARBA00007473"/>
    </source>
</evidence>
<feature type="compositionally biased region" description="Basic and acidic residues" evidence="2">
    <location>
        <begin position="333"/>
        <end position="350"/>
    </location>
</feature>
<dbReference type="InterPro" id="IPR018034">
    <property type="entry name" value="Kri1"/>
</dbReference>
<feature type="compositionally biased region" description="Polar residues" evidence="2">
    <location>
        <begin position="11"/>
        <end position="27"/>
    </location>
</feature>
<accession>A0A292Q3P0</accession>
<dbReference type="Pfam" id="PF12936">
    <property type="entry name" value="Kri1_C"/>
    <property type="match status" value="1"/>
</dbReference>
<organism evidence="4 5">
    <name type="scientific">Tuber aestivum</name>
    <name type="common">summer truffle</name>
    <dbReference type="NCBI Taxonomy" id="59557"/>
    <lineage>
        <taxon>Eukaryota</taxon>
        <taxon>Fungi</taxon>
        <taxon>Dikarya</taxon>
        <taxon>Ascomycota</taxon>
        <taxon>Pezizomycotina</taxon>
        <taxon>Pezizomycetes</taxon>
        <taxon>Pezizales</taxon>
        <taxon>Tuberaceae</taxon>
        <taxon>Tuber</taxon>
    </lineage>
</organism>
<dbReference type="GO" id="GO:0000447">
    <property type="term" value="P:endonucleolytic cleavage in ITS1 to separate SSU-rRNA from 5.8S rRNA and LSU-rRNA from tricistronic rRNA transcript (SSU-rRNA, 5.8S rRNA, LSU-rRNA)"/>
    <property type="evidence" value="ECO:0007669"/>
    <property type="project" value="TreeGrafter"/>
</dbReference>
<evidence type="ECO:0000259" key="3">
    <source>
        <dbReference type="Pfam" id="PF12936"/>
    </source>
</evidence>
<feature type="region of interest" description="Disordered" evidence="2">
    <location>
        <begin position="1"/>
        <end position="108"/>
    </location>
</feature>
<feature type="region of interest" description="Disordered" evidence="2">
    <location>
        <begin position="317"/>
        <end position="350"/>
    </location>
</feature>
<dbReference type="AlphaFoldDB" id="A0A292Q3P0"/>
<feature type="compositionally biased region" description="Basic and acidic residues" evidence="2">
    <location>
        <begin position="604"/>
        <end position="617"/>
    </location>
</feature>
<feature type="compositionally biased region" description="Acidic residues" evidence="2">
    <location>
        <begin position="94"/>
        <end position="108"/>
    </location>
</feature>
<dbReference type="Proteomes" id="UP001412239">
    <property type="component" value="Unassembled WGS sequence"/>
</dbReference>
<feature type="region of interest" description="Disordered" evidence="2">
    <location>
        <begin position="429"/>
        <end position="508"/>
    </location>
</feature>
<dbReference type="GO" id="GO:0005730">
    <property type="term" value="C:nucleolus"/>
    <property type="evidence" value="ECO:0007669"/>
    <property type="project" value="TreeGrafter"/>
</dbReference>
<dbReference type="InterPro" id="IPR024626">
    <property type="entry name" value="Kri1-like_C"/>
</dbReference>
<comment type="similarity">
    <text evidence="1">Belongs to the KRI1 family.</text>
</comment>
<feature type="compositionally biased region" description="Basic residues" evidence="2">
    <location>
        <begin position="618"/>
        <end position="628"/>
    </location>
</feature>
<dbReference type="PANTHER" id="PTHR14490">
    <property type="entry name" value="ZINC FINGER, ZZ TYPE"/>
    <property type="match status" value="1"/>
</dbReference>
<sequence length="628" mass="72235">MPRSKRDKSDPSFQLLSEDPASSQYQQKPKLILSDSEDSESGDTQEYHSAAELPDGEDGHKLRINKEYARRFEHNKKREELHRLQEKYGKQGLEEEGGEEEEEEEEDDTAILATKRLDQEIAATIEAIRNKDPKIYDGKTTFFSAIEGEEGGDTNGGIEDAKEKPMFLKDYHRKNLLSGNVGDEDVPMTYLQEQEDLKRAVVLEMHQAAENDPDSDADDVGAGFLVRKTQPEKLEPIVDIPDPATADPNNPEEYLTRFFQSRAWTKPAGLTPLEDDDSEEEDRIEEFEKAYNFRFEDPDACARGKLVTYGRDAISANTARREEISGRKKAREKKREKQQTEKELREKEKGRLRKLKTEELMEKFKMIRDAAGLGEGGDDKEVETDVLNNLLEGDWSDEQWGEWMAKRFGNSYYEADVGKITKPKFDDEIDIGDMISDLEDDDELDLENGEAESRASEGEGEFSKDVQTAKKSKNRKSLQKEERKRKQKERGLKRKMEQHVEESYSFEDQIPSKSLKTTFRYRETTPESYGLTPLDILAAEDADLNSFVGLKKLATFREPEKKKRDKKRYGKKKRLREWRKETFGDEEGVGMLADWKPTGITGEEESKVDIRGEEGGERKKRRRKGNKG</sequence>
<reference evidence="4" key="1">
    <citation type="submission" date="2015-10" db="EMBL/GenBank/DDBJ databases">
        <authorList>
            <person name="Regsiter A."/>
            <person name="william w."/>
        </authorList>
    </citation>
    <scope>NUCLEOTIDE SEQUENCE</scope>
    <source>
        <strain evidence="4">Montdore</strain>
    </source>
</reference>
<feature type="compositionally biased region" description="Basic and acidic residues" evidence="2">
    <location>
        <begin position="451"/>
        <end position="468"/>
    </location>
</feature>
<dbReference type="EMBL" id="LN890974">
    <property type="protein sequence ID" value="CUS13343.1"/>
    <property type="molecule type" value="Genomic_DNA"/>
</dbReference>
<evidence type="ECO:0000313" key="4">
    <source>
        <dbReference type="EMBL" id="CUS13343.1"/>
    </source>
</evidence>
<evidence type="ECO:0000256" key="2">
    <source>
        <dbReference type="SAM" id="MobiDB-lite"/>
    </source>
</evidence>
<feature type="region of interest" description="Disordered" evidence="2">
    <location>
        <begin position="590"/>
        <end position="628"/>
    </location>
</feature>
<feature type="compositionally biased region" description="Basic and acidic residues" evidence="2">
    <location>
        <begin position="57"/>
        <end position="93"/>
    </location>
</feature>
<dbReference type="PANTHER" id="PTHR14490:SF5">
    <property type="entry name" value="PROTEIN KRI1 HOMOLOG"/>
    <property type="match status" value="1"/>
</dbReference>
<gene>
    <name evidence="4" type="ORF">GSTUAT00002582001</name>
</gene>
<name>A0A292Q3P0_9PEZI</name>
<feature type="compositionally biased region" description="Acidic residues" evidence="2">
    <location>
        <begin position="429"/>
        <end position="450"/>
    </location>
</feature>